<dbReference type="InterPro" id="IPR023213">
    <property type="entry name" value="CAT-like_dom_sf"/>
</dbReference>
<name>A0A0D3F577_9ORYZ</name>
<dbReference type="eggNOG" id="ENOG502QPXT">
    <property type="taxonomic scope" value="Eukaryota"/>
</dbReference>
<accession>A0A0D3F577</accession>
<organism evidence="3">
    <name type="scientific">Oryza barthii</name>
    <dbReference type="NCBI Taxonomy" id="65489"/>
    <lineage>
        <taxon>Eukaryota</taxon>
        <taxon>Viridiplantae</taxon>
        <taxon>Streptophyta</taxon>
        <taxon>Embryophyta</taxon>
        <taxon>Tracheophyta</taxon>
        <taxon>Spermatophyta</taxon>
        <taxon>Magnoliopsida</taxon>
        <taxon>Liliopsida</taxon>
        <taxon>Poales</taxon>
        <taxon>Poaceae</taxon>
        <taxon>BOP clade</taxon>
        <taxon>Oryzoideae</taxon>
        <taxon>Oryzeae</taxon>
        <taxon>Oryzinae</taxon>
        <taxon>Oryza</taxon>
    </lineage>
</organism>
<keyword evidence="4" id="KW-1185">Reference proteome</keyword>
<dbReference type="AlphaFoldDB" id="A0A0D3F577"/>
<evidence type="ECO:0000313" key="4">
    <source>
        <dbReference type="Proteomes" id="UP000026960"/>
    </source>
</evidence>
<keyword evidence="1" id="KW-0808">Transferase</keyword>
<dbReference type="SUPFAM" id="SSF52777">
    <property type="entry name" value="CoA-dependent acyltransferases"/>
    <property type="match status" value="1"/>
</dbReference>
<dbReference type="STRING" id="65489.A0A0D3F577"/>
<sequence length="624" mass="67491">MAPATQMAAPPPRGGSFRVLRTARVAPSSPDGVPSLRQRAVPLTFLDAMWLPTPPVDRVFLYRLGAADDDVDAVLSRLADSLSRVLHVFYPLAGRLRLTPGKTNRYELFYQPGDAVAFTVAEQDDGVGVDELAADDPREVAKIAPLVPELPDGGAVLAVQATVLLPPARRGLALGVTVHHAACDGSSSTHFLHTWAAACAGAVVLPKPPVIDRTFIREREDLYDYMVSRTKEESDKFRSPDVADSKLLATFTLSGEILQSIKDRVAGVAARRGAPLPRCTSIVATFAVVWQCHIRAALASDVEAENNPRNHGRAHFVFPTDHRARMEPRVPDNSTHFLHTWAAACAGAVVLPKPPVIDRTFIREREDLYDIMVNRTKEESDKFSSPDVADNKLLATFTLSGEILQNIKDIVAGVAARRGASPPPRCTSIVATFAVIWQCHIRAALASDVEAENNPRNHGRAHFVFPTDHRARMEPRVPDKYLGNCVGPCFASAPKKEIAAADAEDGLFTTCAAIAAAIDEGTRYDPDYWKRCTEHVGGMSASDGPPLAVAGSPRFRVYDVDFGFGRPTKVDVVSVAKTGAISVAEGRGGGIEVGVGLPPERMERFRRCFTDAVTWLSSPSSSDT</sequence>
<keyword evidence="2" id="KW-0012">Acyltransferase</keyword>
<dbReference type="Pfam" id="PF02458">
    <property type="entry name" value="Transferase"/>
    <property type="match status" value="2"/>
</dbReference>
<dbReference type="PaxDb" id="65489-OBART02G16780.1"/>
<dbReference type="Proteomes" id="UP000026960">
    <property type="component" value="Chromosome 2"/>
</dbReference>
<evidence type="ECO:0000256" key="1">
    <source>
        <dbReference type="ARBA" id="ARBA00022679"/>
    </source>
</evidence>
<evidence type="ECO:0000256" key="2">
    <source>
        <dbReference type="ARBA" id="ARBA00023315"/>
    </source>
</evidence>
<dbReference type="PANTHER" id="PTHR31625">
    <property type="match status" value="1"/>
</dbReference>
<dbReference type="InterPro" id="IPR051504">
    <property type="entry name" value="Plant_metabolite_acyltrans"/>
</dbReference>
<protein>
    <submittedName>
        <fullName evidence="3">Uncharacterized protein</fullName>
    </submittedName>
</protein>
<dbReference type="GO" id="GO:0050734">
    <property type="term" value="F:hydroxycinnamoyltransferase activity"/>
    <property type="evidence" value="ECO:0007669"/>
    <property type="project" value="UniProtKB-ARBA"/>
</dbReference>
<dbReference type="Gene3D" id="3.30.559.10">
    <property type="entry name" value="Chloramphenicol acetyltransferase-like domain"/>
    <property type="match status" value="3"/>
</dbReference>
<dbReference type="HOGENOM" id="CLU_014546_7_2_1"/>
<evidence type="ECO:0000313" key="3">
    <source>
        <dbReference type="EnsemblPlants" id="OBART02G16780.1"/>
    </source>
</evidence>
<dbReference type="Gramene" id="OBART02G16780.1">
    <property type="protein sequence ID" value="OBART02G16780.1"/>
    <property type="gene ID" value="OBART02G16780"/>
</dbReference>
<reference evidence="3" key="2">
    <citation type="submission" date="2015-03" db="UniProtKB">
        <authorList>
            <consortium name="EnsemblPlants"/>
        </authorList>
    </citation>
    <scope>IDENTIFICATION</scope>
</reference>
<reference evidence="3" key="1">
    <citation type="journal article" date="2009" name="Rice">
        <title>De Novo Next Generation Sequencing of Plant Genomes.</title>
        <authorList>
            <person name="Rounsley S."/>
            <person name="Marri P.R."/>
            <person name="Yu Y."/>
            <person name="He R."/>
            <person name="Sisneros N."/>
            <person name="Goicoechea J.L."/>
            <person name="Lee S.J."/>
            <person name="Angelova A."/>
            <person name="Kudrna D."/>
            <person name="Luo M."/>
            <person name="Affourtit J."/>
            <person name="Desany B."/>
            <person name="Knight J."/>
            <person name="Niazi F."/>
            <person name="Egholm M."/>
            <person name="Wing R.A."/>
        </authorList>
    </citation>
    <scope>NUCLEOTIDE SEQUENCE [LARGE SCALE GENOMIC DNA]</scope>
    <source>
        <strain evidence="3">cv. IRGC 105608</strain>
    </source>
</reference>
<proteinExistence type="predicted"/>
<dbReference type="EnsemblPlants" id="OBART02G16780.1">
    <property type="protein sequence ID" value="OBART02G16780.1"/>
    <property type="gene ID" value="OBART02G16780"/>
</dbReference>